<protein>
    <submittedName>
        <fullName evidence="1">Uncharacterized protein</fullName>
    </submittedName>
</protein>
<evidence type="ECO:0000313" key="2">
    <source>
        <dbReference type="Proteomes" id="UP000260025"/>
    </source>
</evidence>
<gene>
    <name evidence="1" type="ORF">DXA38_14500</name>
</gene>
<dbReference type="RefSeq" id="WP_117443781.1">
    <property type="nucleotide sequence ID" value="NZ_JAJFEN010000022.1"/>
</dbReference>
<comment type="caution">
    <text evidence="1">The sequence shown here is derived from an EMBL/GenBank/DDBJ whole genome shotgun (WGS) entry which is preliminary data.</text>
</comment>
<evidence type="ECO:0000313" key="1">
    <source>
        <dbReference type="EMBL" id="RGC14183.1"/>
    </source>
</evidence>
<proteinExistence type="predicted"/>
<sequence length="97" mass="11306">MSNFNRGMPGQQPCVHIDMAVLGSMLYEIWDYAKAGYEAAKAFMKSDLRIEYVNMELSYNDGKAIAYERYNEIKSVMQNVIRRCIHEKSLHQEVLHD</sequence>
<organism evidence="1 2">
    <name type="scientific">Clostridium innocuum</name>
    <dbReference type="NCBI Taxonomy" id="1522"/>
    <lineage>
        <taxon>Bacteria</taxon>
        <taxon>Bacillati</taxon>
        <taxon>Bacillota</taxon>
        <taxon>Clostridia</taxon>
        <taxon>Eubacteriales</taxon>
        <taxon>Clostridiaceae</taxon>
        <taxon>Clostridium</taxon>
    </lineage>
</organism>
<dbReference type="Proteomes" id="UP000260025">
    <property type="component" value="Unassembled WGS sequence"/>
</dbReference>
<accession>A0A3E2VUE0</accession>
<reference evidence="1 2" key="1">
    <citation type="submission" date="2018-08" db="EMBL/GenBank/DDBJ databases">
        <title>A genome reference for cultivated species of the human gut microbiota.</title>
        <authorList>
            <person name="Zou Y."/>
            <person name="Xue W."/>
            <person name="Luo G."/>
        </authorList>
    </citation>
    <scope>NUCLEOTIDE SEQUENCE [LARGE SCALE GENOMIC DNA]</scope>
    <source>
        <strain evidence="1 2">OF01-2LB</strain>
    </source>
</reference>
<dbReference type="AlphaFoldDB" id="A0A3E2VUE0"/>
<dbReference type="EMBL" id="QVEV01000023">
    <property type="protein sequence ID" value="RGC14183.1"/>
    <property type="molecule type" value="Genomic_DNA"/>
</dbReference>
<name>A0A3E2VUE0_CLOIN</name>